<dbReference type="PANTHER" id="PTHR37486">
    <property type="entry name" value="STRINGENT STARVATION PROTEIN B"/>
    <property type="match status" value="1"/>
</dbReference>
<proteinExistence type="predicted"/>
<dbReference type="GO" id="GO:0005840">
    <property type="term" value="C:ribosome"/>
    <property type="evidence" value="ECO:0007669"/>
    <property type="project" value="TreeGrafter"/>
</dbReference>
<keyword evidence="2" id="KW-0645">Protease</keyword>
<dbReference type="PANTHER" id="PTHR37486:SF1">
    <property type="entry name" value="STRINGENT STARVATION PROTEIN B"/>
    <property type="match status" value="1"/>
</dbReference>
<evidence type="ECO:0000313" key="3">
    <source>
        <dbReference type="Proteomes" id="UP000596063"/>
    </source>
</evidence>
<dbReference type="NCBIfam" id="NF008764">
    <property type="entry name" value="PRK11798.1-4"/>
    <property type="match status" value="1"/>
</dbReference>
<sequence length="142" mass="15225">MTMTSSRPYMIRAIYEWVVDNDCTPYILVNALFDGVQVPQQYVKDGQIVLNISPSAVVALDVGNDELGFRGRFAGVAQDIRVPIAAVLGIYARENGQGMLFDAEDPGAPPPPTGGDDDSTSGQDKQDKKSPSGAKPNLKVVK</sequence>
<dbReference type="EMBL" id="CP066167">
    <property type="protein sequence ID" value="QQD19059.1"/>
    <property type="molecule type" value="Genomic_DNA"/>
</dbReference>
<evidence type="ECO:0000256" key="1">
    <source>
        <dbReference type="SAM" id="MobiDB-lite"/>
    </source>
</evidence>
<dbReference type="GO" id="GO:0008233">
    <property type="term" value="F:peptidase activity"/>
    <property type="evidence" value="ECO:0007669"/>
    <property type="project" value="UniProtKB-KW"/>
</dbReference>
<name>A0A7T4R257_9GAMM</name>
<organism evidence="2 3">
    <name type="scientific">Spongiibacter nanhainus</name>
    <dbReference type="NCBI Taxonomy" id="2794344"/>
    <lineage>
        <taxon>Bacteria</taxon>
        <taxon>Pseudomonadati</taxon>
        <taxon>Pseudomonadota</taxon>
        <taxon>Gammaproteobacteria</taxon>
        <taxon>Cellvibrionales</taxon>
        <taxon>Spongiibacteraceae</taxon>
        <taxon>Spongiibacter</taxon>
    </lineage>
</organism>
<dbReference type="GO" id="GO:0045732">
    <property type="term" value="P:positive regulation of protein catabolic process"/>
    <property type="evidence" value="ECO:0007669"/>
    <property type="project" value="TreeGrafter"/>
</dbReference>
<dbReference type="InterPro" id="IPR007481">
    <property type="entry name" value="SspB"/>
</dbReference>
<dbReference type="InterPro" id="IPR036760">
    <property type="entry name" value="SspB-like_sf"/>
</dbReference>
<gene>
    <name evidence="2" type="ORF">I6N98_04160</name>
</gene>
<dbReference type="Gene3D" id="2.30.30.220">
    <property type="entry name" value="SspB-like"/>
    <property type="match status" value="1"/>
</dbReference>
<reference evidence="2 3" key="1">
    <citation type="submission" date="2020-12" db="EMBL/GenBank/DDBJ databases">
        <authorList>
            <person name="Shan Y."/>
        </authorList>
    </citation>
    <scope>NUCLEOTIDE SEQUENCE [LARGE SCALE GENOMIC DNA]</scope>
    <source>
        <strain evidence="3">csc3.9</strain>
    </source>
</reference>
<dbReference type="SUPFAM" id="SSF101738">
    <property type="entry name" value="SspB-like"/>
    <property type="match status" value="1"/>
</dbReference>
<keyword evidence="3" id="KW-1185">Reference proteome</keyword>
<dbReference type="RefSeq" id="WP_198570544.1">
    <property type="nucleotide sequence ID" value="NZ_CP066167.1"/>
</dbReference>
<accession>A0A7T4R257</accession>
<dbReference type="GO" id="GO:0006508">
    <property type="term" value="P:proteolysis"/>
    <property type="evidence" value="ECO:0007669"/>
    <property type="project" value="UniProtKB-KW"/>
</dbReference>
<dbReference type="Proteomes" id="UP000596063">
    <property type="component" value="Chromosome"/>
</dbReference>
<dbReference type="AlphaFoldDB" id="A0A7T4R257"/>
<dbReference type="NCBIfam" id="NF008769">
    <property type="entry name" value="PRK11798.2-5"/>
    <property type="match status" value="1"/>
</dbReference>
<dbReference type="GO" id="GO:0005829">
    <property type="term" value="C:cytosol"/>
    <property type="evidence" value="ECO:0007669"/>
    <property type="project" value="TreeGrafter"/>
</dbReference>
<dbReference type="KEGG" id="snan:I6N98_04160"/>
<dbReference type="Pfam" id="PF04386">
    <property type="entry name" value="SspB"/>
    <property type="match status" value="1"/>
</dbReference>
<protein>
    <submittedName>
        <fullName evidence="2">ClpXP protease specificity-enhancing factor</fullName>
    </submittedName>
</protein>
<dbReference type="PIRSF" id="PIRSF005276">
    <property type="entry name" value="SspB"/>
    <property type="match status" value="1"/>
</dbReference>
<keyword evidence="2" id="KW-0378">Hydrolase</keyword>
<feature type="region of interest" description="Disordered" evidence="1">
    <location>
        <begin position="99"/>
        <end position="142"/>
    </location>
</feature>
<dbReference type="NCBIfam" id="NF008763">
    <property type="entry name" value="PRK11798.1-2"/>
    <property type="match status" value="1"/>
</dbReference>
<evidence type="ECO:0000313" key="2">
    <source>
        <dbReference type="EMBL" id="QQD19059.1"/>
    </source>
</evidence>